<reference evidence="2 3" key="1">
    <citation type="journal article" date="2022" name="bioRxiv">
        <title>Genomics of Preaxostyla Flagellates Illuminates Evolutionary Transitions and the Path Towards Mitochondrial Loss.</title>
        <authorList>
            <person name="Novak L.V.F."/>
            <person name="Treitli S.C."/>
            <person name="Pyrih J."/>
            <person name="Halakuc P."/>
            <person name="Pipaliya S.V."/>
            <person name="Vacek V."/>
            <person name="Brzon O."/>
            <person name="Soukal P."/>
            <person name="Eme L."/>
            <person name="Dacks J.B."/>
            <person name="Karnkowska A."/>
            <person name="Elias M."/>
            <person name="Hampl V."/>
        </authorList>
    </citation>
    <scope>NUCLEOTIDE SEQUENCE [LARGE SCALE GENOMIC DNA]</scope>
    <source>
        <strain evidence="2">NAU3</strain>
        <tissue evidence="2">Gut</tissue>
    </source>
</reference>
<dbReference type="PANTHER" id="PTHR46066">
    <property type="entry name" value="CHITINASE DOMAIN-CONTAINING PROTEIN 1 FAMILY MEMBER"/>
    <property type="match status" value="1"/>
</dbReference>
<protein>
    <submittedName>
        <fullName evidence="2">Uncharacterized protein</fullName>
    </submittedName>
</protein>
<comment type="similarity">
    <text evidence="1">Belongs to the glycosyl hydrolase 18 family.</text>
</comment>
<dbReference type="Gene3D" id="3.20.20.80">
    <property type="entry name" value="Glycosidases"/>
    <property type="match status" value="1"/>
</dbReference>
<proteinExistence type="inferred from homology"/>
<dbReference type="PANTHER" id="PTHR46066:SF2">
    <property type="entry name" value="CHITINASE DOMAIN-CONTAINING PROTEIN 1"/>
    <property type="match status" value="1"/>
</dbReference>
<comment type="caution">
    <text evidence="2">The sequence shown here is derived from an EMBL/GenBank/DDBJ whole genome shotgun (WGS) entry which is preliminary data.</text>
</comment>
<keyword evidence="3" id="KW-1185">Reference proteome</keyword>
<dbReference type="InterPro" id="IPR017853">
    <property type="entry name" value="GH"/>
</dbReference>
<evidence type="ECO:0000313" key="3">
    <source>
        <dbReference type="Proteomes" id="UP001281761"/>
    </source>
</evidence>
<evidence type="ECO:0000256" key="1">
    <source>
        <dbReference type="ARBA" id="ARBA00009336"/>
    </source>
</evidence>
<name>A0ABQ9YCI0_9EUKA</name>
<gene>
    <name evidence="2" type="ORF">BLNAU_3587</name>
</gene>
<dbReference type="EMBL" id="JARBJD010000016">
    <property type="protein sequence ID" value="KAK2961466.1"/>
    <property type="molecule type" value="Genomic_DNA"/>
</dbReference>
<sequence>MALQQLPKFDILLPRWYEITFMDYVDFVSEPHFNDTWLKKERQIEASLDPHFTAPKIIPSFRLTDWTAFDFVDFLHSKNNKNLFIDGLIRECELHVFDGVHLDLGHLLWMTVTESQTDQQSFSSNTKACIAFFQILAKELHEHDLRFYLSIAYPTFFSSFGNPRFPIVIPQVLFSDRSLDGLFIDPFTNPLLRSGPLSYSAQTLHHTIDAVLQDTRIAHLLDYTATDAMPTEKIFVGIAFSGQDTSRGRARGTVRGPDYLHILKHYKTELAYDESVGFTALKYTSSPSFCLKNGTQLERSVHLPVSTEKEQHICYFPTIDTLHDQLQVLQQKQLNVAVYDLGDGLDYFMDLF</sequence>
<organism evidence="2 3">
    <name type="scientific">Blattamonas nauphoetae</name>
    <dbReference type="NCBI Taxonomy" id="2049346"/>
    <lineage>
        <taxon>Eukaryota</taxon>
        <taxon>Metamonada</taxon>
        <taxon>Preaxostyla</taxon>
        <taxon>Oxymonadida</taxon>
        <taxon>Blattamonas</taxon>
    </lineage>
</organism>
<dbReference type="SUPFAM" id="SSF51445">
    <property type="entry name" value="(Trans)glycosidases"/>
    <property type="match status" value="1"/>
</dbReference>
<evidence type="ECO:0000313" key="2">
    <source>
        <dbReference type="EMBL" id="KAK2961466.1"/>
    </source>
</evidence>
<accession>A0ABQ9YCI0</accession>
<dbReference type="Proteomes" id="UP001281761">
    <property type="component" value="Unassembled WGS sequence"/>
</dbReference>